<evidence type="ECO:0000313" key="2">
    <source>
        <dbReference type="EMBL" id="TNN39081.1"/>
    </source>
</evidence>
<reference evidence="2 3" key="1">
    <citation type="submission" date="2019-03" db="EMBL/GenBank/DDBJ databases">
        <title>First draft genome of Liparis tanakae, snailfish: a comprehensive survey of snailfish specific genes.</title>
        <authorList>
            <person name="Kim W."/>
            <person name="Song I."/>
            <person name="Jeong J.-H."/>
            <person name="Kim D."/>
            <person name="Kim S."/>
            <person name="Ryu S."/>
            <person name="Song J.Y."/>
            <person name="Lee S.K."/>
        </authorList>
    </citation>
    <scope>NUCLEOTIDE SEQUENCE [LARGE SCALE GENOMIC DNA]</scope>
    <source>
        <tissue evidence="2">Muscle</tissue>
    </source>
</reference>
<feature type="compositionally biased region" description="Polar residues" evidence="1">
    <location>
        <begin position="70"/>
        <end position="82"/>
    </location>
</feature>
<feature type="region of interest" description="Disordered" evidence="1">
    <location>
        <begin position="62"/>
        <end position="82"/>
    </location>
</feature>
<evidence type="ECO:0000313" key="3">
    <source>
        <dbReference type="Proteomes" id="UP000314294"/>
    </source>
</evidence>
<dbReference type="Proteomes" id="UP000314294">
    <property type="component" value="Unassembled WGS sequence"/>
</dbReference>
<name>A0A4Z2FDM5_9TELE</name>
<gene>
    <name evidence="2" type="ORF">EYF80_050750</name>
</gene>
<sequence length="143" mass="15200">MQVRPKVSVSNGRLQLSLDMSPLVEVPDTTVADRMIEALREGANVVSTNALYIVGRWRAATGQNGRSGGDYSSQTASPLTQLQPDEVVELVEEEGQAENGDAVVDGLEHTVGASVGYEGASLGVSQEVFLRHPFHQQGVVPQG</sequence>
<dbReference type="AlphaFoldDB" id="A0A4Z2FDM5"/>
<dbReference type="EMBL" id="SRLO01001310">
    <property type="protein sequence ID" value="TNN39081.1"/>
    <property type="molecule type" value="Genomic_DNA"/>
</dbReference>
<comment type="caution">
    <text evidence="2">The sequence shown here is derived from an EMBL/GenBank/DDBJ whole genome shotgun (WGS) entry which is preliminary data.</text>
</comment>
<protein>
    <submittedName>
        <fullName evidence="2">Uncharacterized protein</fullName>
    </submittedName>
</protein>
<proteinExistence type="predicted"/>
<evidence type="ECO:0000256" key="1">
    <source>
        <dbReference type="SAM" id="MobiDB-lite"/>
    </source>
</evidence>
<organism evidence="2 3">
    <name type="scientific">Liparis tanakae</name>
    <name type="common">Tanaka's snailfish</name>
    <dbReference type="NCBI Taxonomy" id="230148"/>
    <lineage>
        <taxon>Eukaryota</taxon>
        <taxon>Metazoa</taxon>
        <taxon>Chordata</taxon>
        <taxon>Craniata</taxon>
        <taxon>Vertebrata</taxon>
        <taxon>Euteleostomi</taxon>
        <taxon>Actinopterygii</taxon>
        <taxon>Neopterygii</taxon>
        <taxon>Teleostei</taxon>
        <taxon>Neoteleostei</taxon>
        <taxon>Acanthomorphata</taxon>
        <taxon>Eupercaria</taxon>
        <taxon>Perciformes</taxon>
        <taxon>Cottioidei</taxon>
        <taxon>Cottales</taxon>
        <taxon>Liparidae</taxon>
        <taxon>Liparis</taxon>
    </lineage>
</organism>
<keyword evidence="3" id="KW-1185">Reference proteome</keyword>
<accession>A0A4Z2FDM5</accession>